<evidence type="ECO:0000256" key="8">
    <source>
        <dbReference type="ARBA" id="ARBA00022989"/>
    </source>
</evidence>
<evidence type="ECO:0000256" key="4">
    <source>
        <dbReference type="ARBA" id="ARBA00022679"/>
    </source>
</evidence>
<protein>
    <recommendedName>
        <fullName evidence="3">dolichol kinase</fullName>
        <ecNumber evidence="3">2.7.1.108</ecNumber>
    </recommendedName>
</protein>
<evidence type="ECO:0000256" key="10">
    <source>
        <dbReference type="SAM" id="Phobius"/>
    </source>
</evidence>
<evidence type="ECO:0000256" key="3">
    <source>
        <dbReference type="ARBA" id="ARBA00012132"/>
    </source>
</evidence>
<dbReference type="OrthoDB" id="377083at2759"/>
<feature type="transmembrane region" description="Helical" evidence="10">
    <location>
        <begin position="221"/>
        <end position="239"/>
    </location>
</feature>
<dbReference type="Proteomes" id="UP000597762">
    <property type="component" value="Unassembled WGS sequence"/>
</dbReference>
<feature type="transmembrane region" description="Helical" evidence="10">
    <location>
        <begin position="251"/>
        <end position="269"/>
    </location>
</feature>
<evidence type="ECO:0000313" key="12">
    <source>
        <dbReference type="Proteomes" id="UP000597762"/>
    </source>
</evidence>
<gene>
    <name evidence="11" type="ORF">SPHA_26240</name>
</gene>
<dbReference type="AlphaFoldDB" id="A0A812C313"/>
<feature type="transmembrane region" description="Helical" evidence="10">
    <location>
        <begin position="98"/>
        <end position="120"/>
    </location>
</feature>
<keyword evidence="8 10" id="KW-1133">Transmembrane helix</keyword>
<feature type="transmembrane region" description="Helical" evidence="10">
    <location>
        <begin position="159"/>
        <end position="178"/>
    </location>
</feature>
<evidence type="ECO:0000256" key="5">
    <source>
        <dbReference type="ARBA" id="ARBA00022692"/>
    </source>
</evidence>
<evidence type="ECO:0000256" key="6">
    <source>
        <dbReference type="ARBA" id="ARBA00022777"/>
    </source>
</evidence>
<evidence type="ECO:0000313" key="11">
    <source>
        <dbReference type="EMBL" id="CAE1248527.1"/>
    </source>
</evidence>
<accession>A0A812C313</accession>
<proteinExistence type="inferred from homology"/>
<dbReference type="GO" id="GO:0043048">
    <property type="term" value="P:dolichyl monophosphate biosynthetic process"/>
    <property type="evidence" value="ECO:0007669"/>
    <property type="project" value="TreeGrafter"/>
</dbReference>
<reference evidence="11" key="1">
    <citation type="submission" date="2021-01" db="EMBL/GenBank/DDBJ databases">
        <authorList>
            <person name="Li R."/>
            <person name="Bekaert M."/>
        </authorList>
    </citation>
    <scope>NUCLEOTIDE SEQUENCE</scope>
    <source>
        <strain evidence="11">Farmed</strain>
    </source>
</reference>
<feature type="transmembrane region" description="Helical" evidence="10">
    <location>
        <begin position="132"/>
        <end position="153"/>
    </location>
</feature>
<feature type="transmembrane region" description="Helical" evidence="10">
    <location>
        <begin position="289"/>
        <end position="308"/>
    </location>
</feature>
<feature type="transmembrane region" description="Helical" evidence="10">
    <location>
        <begin position="383"/>
        <end position="402"/>
    </location>
</feature>
<evidence type="ECO:0000256" key="7">
    <source>
        <dbReference type="ARBA" id="ARBA00022824"/>
    </source>
</evidence>
<feature type="transmembrane region" description="Helical" evidence="10">
    <location>
        <begin position="414"/>
        <end position="433"/>
    </location>
</feature>
<keyword evidence="5 10" id="KW-0812">Transmembrane</keyword>
<sequence>MALLPKCEAGIIGINILYALGFLEYSFSFYLYIIFAVVLWMTFCLCLYFELSWQQNKHFTNRTFFRPRAKPAFWTMLLFPITLFSLLTSSVLDTTATMLILQAGLLLVQPLFLAGILWWSQAKDIQKICIKFSAIAGLLEIPLVFFMSFHVGIDFPASTSLVLMVFGHLYTLQGLIFFLPKTFTYGEVSLVSQMMVFFTYRSCSIILQAKQNLDLPDKDELMSTVMFCLMVAVVIFHFFPDPLNASRFYGTYIGIGIVFAIYWFARLYPYNLQAIISNFDISVSKVCLLLYWCVWAGFAIKVVINYNTSKDPTTTIVRKYFHLVMVGVYFPGLLIDTQFLSLAASLAFAILLGLEQVRMYKVPPFGSLLHKSLSIFLDDKDTGPFFVTHIYLLIGFSVPVWLSATNAILHTHYVSAFAGFLSLGIGDSAASTFGSKFGKIKLSGTSKTFEGTLFSIIAQLIFVWYLSFMVHFPINLRLVFTIAITSLYEAFTDQIDNLVLPLLIFPFLNLL</sequence>
<feature type="transmembrane region" description="Helical" evidence="10">
    <location>
        <begin position="453"/>
        <end position="472"/>
    </location>
</feature>
<dbReference type="EC" id="2.7.1.108" evidence="3"/>
<dbReference type="PANTHER" id="PTHR13205:SF15">
    <property type="entry name" value="DOLICHOL KINASE"/>
    <property type="match status" value="1"/>
</dbReference>
<dbReference type="InterPro" id="IPR032974">
    <property type="entry name" value="Polypren_kinase"/>
</dbReference>
<feature type="transmembrane region" description="Helical" evidence="10">
    <location>
        <begin position="190"/>
        <end position="209"/>
    </location>
</feature>
<keyword evidence="4 11" id="KW-0808">Transferase</keyword>
<dbReference type="EMBL" id="CAHIKZ030001001">
    <property type="protein sequence ID" value="CAE1248527.1"/>
    <property type="molecule type" value="Genomic_DNA"/>
</dbReference>
<dbReference type="GO" id="GO:0004168">
    <property type="term" value="F:dolichol kinase activity"/>
    <property type="evidence" value="ECO:0007669"/>
    <property type="project" value="UniProtKB-EC"/>
</dbReference>
<keyword evidence="12" id="KW-1185">Reference proteome</keyword>
<comment type="caution">
    <text evidence="11">The sequence shown here is derived from an EMBL/GenBank/DDBJ whole genome shotgun (WGS) entry which is preliminary data.</text>
</comment>
<keyword evidence="9 10" id="KW-0472">Membrane</keyword>
<comment type="subcellular location">
    <subcellularLocation>
        <location evidence="1">Endoplasmic reticulum membrane</location>
        <topology evidence="1">Multi-pass membrane protein</topology>
    </subcellularLocation>
</comment>
<evidence type="ECO:0000256" key="9">
    <source>
        <dbReference type="ARBA" id="ARBA00023136"/>
    </source>
</evidence>
<keyword evidence="7" id="KW-0256">Endoplasmic reticulum</keyword>
<dbReference type="PANTHER" id="PTHR13205">
    <property type="entry name" value="TRANSMEMBRANE PROTEIN 15-RELATED"/>
    <property type="match status" value="1"/>
</dbReference>
<comment type="similarity">
    <text evidence="2">Belongs to the polyprenol kinase family.</text>
</comment>
<keyword evidence="6" id="KW-0418">Kinase</keyword>
<evidence type="ECO:0000256" key="1">
    <source>
        <dbReference type="ARBA" id="ARBA00004477"/>
    </source>
</evidence>
<organism evidence="11 12">
    <name type="scientific">Acanthosepion pharaonis</name>
    <name type="common">Pharaoh cuttlefish</name>
    <name type="synonym">Sepia pharaonis</name>
    <dbReference type="NCBI Taxonomy" id="158019"/>
    <lineage>
        <taxon>Eukaryota</taxon>
        <taxon>Metazoa</taxon>
        <taxon>Spiralia</taxon>
        <taxon>Lophotrochozoa</taxon>
        <taxon>Mollusca</taxon>
        <taxon>Cephalopoda</taxon>
        <taxon>Coleoidea</taxon>
        <taxon>Decapodiformes</taxon>
        <taxon>Sepiida</taxon>
        <taxon>Sepiina</taxon>
        <taxon>Sepiidae</taxon>
        <taxon>Acanthosepion</taxon>
    </lineage>
</organism>
<feature type="transmembrane region" description="Helical" evidence="10">
    <location>
        <begin position="72"/>
        <end position="92"/>
    </location>
</feature>
<evidence type="ECO:0000256" key="2">
    <source>
        <dbReference type="ARBA" id="ARBA00010794"/>
    </source>
</evidence>
<name>A0A812C313_ACAPH</name>
<feature type="transmembrane region" description="Helical" evidence="10">
    <location>
        <begin position="320"/>
        <end position="353"/>
    </location>
</feature>
<feature type="transmembrane region" description="Helical" evidence="10">
    <location>
        <begin position="29"/>
        <end position="51"/>
    </location>
</feature>
<dbReference type="GO" id="GO:0005789">
    <property type="term" value="C:endoplasmic reticulum membrane"/>
    <property type="evidence" value="ECO:0007669"/>
    <property type="project" value="UniProtKB-SubCell"/>
</dbReference>